<dbReference type="InterPro" id="IPR005898">
    <property type="entry name" value="Cyc_pep_transpt_SyrD/YojI"/>
</dbReference>
<evidence type="ECO:0000259" key="9">
    <source>
        <dbReference type="PROSITE" id="PS50893"/>
    </source>
</evidence>
<keyword evidence="5 7" id="KW-1133">Transmembrane helix</keyword>
<dbReference type="Pfam" id="PF00005">
    <property type="entry name" value="ABC_tran"/>
    <property type="match status" value="1"/>
</dbReference>
<dbReference type="Gene3D" id="1.20.1560.10">
    <property type="entry name" value="ABC transporter type 1, transmembrane domain"/>
    <property type="match status" value="1"/>
</dbReference>
<feature type="transmembrane region" description="Helical" evidence="7">
    <location>
        <begin position="739"/>
        <end position="766"/>
    </location>
</feature>
<evidence type="ECO:0000256" key="7">
    <source>
        <dbReference type="SAM" id="Phobius"/>
    </source>
</evidence>
<comment type="caution">
    <text evidence="11">The sequence shown here is derived from an EMBL/GenBank/DDBJ whole genome shotgun (WGS) entry which is preliminary data.</text>
</comment>
<protein>
    <submittedName>
        <fullName evidence="11">Cyclic peptide export ABC transporter</fullName>
    </submittedName>
</protein>
<evidence type="ECO:0000313" key="11">
    <source>
        <dbReference type="EMBL" id="NLR68035.1"/>
    </source>
</evidence>
<organism evidence="11 12">
    <name type="scientific">Chitinophaga varians</name>
    <dbReference type="NCBI Taxonomy" id="2202339"/>
    <lineage>
        <taxon>Bacteria</taxon>
        <taxon>Pseudomonadati</taxon>
        <taxon>Bacteroidota</taxon>
        <taxon>Chitinophagia</taxon>
        <taxon>Chitinophagales</taxon>
        <taxon>Chitinophagaceae</taxon>
        <taxon>Chitinophaga</taxon>
    </lineage>
</organism>
<dbReference type="Pfam" id="PF00144">
    <property type="entry name" value="Beta-lactamase"/>
    <property type="match status" value="1"/>
</dbReference>
<feature type="transmembrane region" description="Helical" evidence="7">
    <location>
        <begin position="705"/>
        <end position="727"/>
    </location>
</feature>
<gene>
    <name evidence="11" type="ORF">HGH92_27265</name>
</gene>
<feature type="transmembrane region" description="Helical" evidence="7">
    <location>
        <begin position="375"/>
        <end position="404"/>
    </location>
</feature>
<dbReference type="InterPro" id="IPR050491">
    <property type="entry name" value="AmpC-like"/>
</dbReference>
<dbReference type="InterPro" id="IPR011527">
    <property type="entry name" value="ABC1_TM_dom"/>
</dbReference>
<dbReference type="InterPro" id="IPR001466">
    <property type="entry name" value="Beta-lactam-related"/>
</dbReference>
<dbReference type="SUPFAM" id="SSF90123">
    <property type="entry name" value="ABC transporter transmembrane region"/>
    <property type="match status" value="1"/>
</dbReference>
<feature type="chain" id="PRO_5032875136" evidence="8">
    <location>
        <begin position="24"/>
        <end position="1031"/>
    </location>
</feature>
<proteinExistence type="predicted"/>
<dbReference type="CDD" id="cd03228">
    <property type="entry name" value="ABCC_MRP_Like"/>
    <property type="match status" value="1"/>
</dbReference>
<dbReference type="GO" id="GO:1904680">
    <property type="term" value="F:peptide transmembrane transporter activity"/>
    <property type="evidence" value="ECO:0007669"/>
    <property type="project" value="InterPro"/>
</dbReference>
<reference evidence="11 12" key="1">
    <citation type="submission" date="2020-04" db="EMBL/GenBank/DDBJ databases">
        <authorList>
            <person name="Yin C."/>
        </authorList>
    </citation>
    <scope>NUCLEOTIDE SEQUENCE [LARGE SCALE GENOMIC DNA]</scope>
    <source>
        <strain evidence="11 12">Ae27</strain>
    </source>
</reference>
<feature type="transmembrane region" description="Helical" evidence="7">
    <location>
        <begin position="492"/>
        <end position="515"/>
    </location>
</feature>
<dbReference type="Proteomes" id="UP000570474">
    <property type="component" value="Unassembled WGS sequence"/>
</dbReference>
<feature type="transmembrane region" description="Helical" evidence="7">
    <location>
        <begin position="456"/>
        <end position="480"/>
    </location>
</feature>
<evidence type="ECO:0000256" key="6">
    <source>
        <dbReference type="ARBA" id="ARBA00023136"/>
    </source>
</evidence>
<dbReference type="PROSITE" id="PS50929">
    <property type="entry name" value="ABC_TM1F"/>
    <property type="match status" value="1"/>
</dbReference>
<accession>A0A847S3L0</accession>
<evidence type="ECO:0000256" key="1">
    <source>
        <dbReference type="ARBA" id="ARBA00004651"/>
    </source>
</evidence>
<evidence type="ECO:0000259" key="10">
    <source>
        <dbReference type="PROSITE" id="PS50929"/>
    </source>
</evidence>
<keyword evidence="12" id="KW-1185">Reference proteome</keyword>
<sequence length="1031" mass="115235">MTQHVLRLLFIICITGALSAACAASEVPGQQIDEQVTRQMKQGKIPGLSLVMIKKGRLTIRSYGYANAELRTPVTPYTLFEIGSCSKAFVALAILDLANREKIDLDSSVSAYLPWFYARYRDSIVTVTLRQLLHQTSGIPWETIGLIPESADSNALDQTIKRLTGVRLRRLPGKGYEYATINYDVLALVIEKVTGKPFDDYLQQHIFQKLGMVHTAVGVPSDSSAMASGHKISFFRPRVYAAPVYKGNYAAGYIISNAVDMARWLRFQMAADSSLLSRLARATQQRDEKVPLHNMASYAMGWEVSLNGNGEIYHGGQNPNFTSYVAFRPEDSTGVVVLANSNSSSTAAIGETVMKLLSGEPLPKTNVPDDGNDKVFSLLSAVIGIYVLGALVFLCIAIGGIAGGKRKYAGISYRQVWRAMAALFLTAPFLFGIYLLPEALGGFSWKTVGVWTPMSFTALIVLILAAIAVSGLVYVVRLVFPENNIFRRTVPSLILISILSGLANMLIIILVTSALETALPLRYLVFYYVLALGMYLLGRRFVQVSLIRLTRKLVYDLQIKLIDRIFASTFQKFERIDRGRIYTALNDDVTTIGESTSMLVTLITSIFTAAGAFLYLASIAFWATVLTVLLVAAISILYFLVSKTTNRYFEAARDMRNVFIHLINGMVDGFKEISIRRKKKLAYKADISGTTGDYRDRLIKADVRFVHAFLVGESLLVALLGLVAFAFPRIFPDIQRYVIMNFIILLLYLIGPVNAILGSVPAILHLRIAWNRVRRFTAELPAGQGEELLPEPHEPVVNSIGLEGVCFGYKDEQEQLLFSVGPINLEARKGEVLFIIGGNGSGKTTLAKLLSGLYEPDEGRLLVNGKPVNSRQLSEYFSVVFSPAHLFRKLYDIDLKGRQEEVDNYLKILKLEGKVTINEDIYSTIELSGGQRKRLALLQCYLEDSPVYLFDEWAADQDPEYRNFFYRTLLPEMKRQGRIIIAITHDDHYFDVADRVFKMTQGRLELYRNEYPLHEVLSENITIPLFNRKNK</sequence>
<comment type="subcellular location">
    <subcellularLocation>
        <location evidence="1">Cell membrane</location>
        <topology evidence="1">Multi-pass membrane protein</topology>
    </subcellularLocation>
</comment>
<evidence type="ECO:0000256" key="8">
    <source>
        <dbReference type="SAM" id="SignalP"/>
    </source>
</evidence>
<dbReference type="EMBL" id="JABAIA010000003">
    <property type="protein sequence ID" value="NLR68035.1"/>
    <property type="molecule type" value="Genomic_DNA"/>
</dbReference>
<dbReference type="InterPro" id="IPR017871">
    <property type="entry name" value="ABC_transporter-like_CS"/>
</dbReference>
<feature type="domain" description="ABC transmembrane type-1" evidence="10">
    <location>
        <begin position="493"/>
        <end position="673"/>
    </location>
</feature>
<dbReference type="SMART" id="SM00382">
    <property type="entry name" value="AAA"/>
    <property type="match status" value="1"/>
</dbReference>
<evidence type="ECO:0000256" key="4">
    <source>
        <dbReference type="ARBA" id="ARBA00022840"/>
    </source>
</evidence>
<dbReference type="SUPFAM" id="SSF52540">
    <property type="entry name" value="P-loop containing nucleoside triphosphate hydrolases"/>
    <property type="match status" value="1"/>
</dbReference>
<feature type="signal peptide" evidence="8">
    <location>
        <begin position="1"/>
        <end position="23"/>
    </location>
</feature>
<dbReference type="NCBIfam" id="TIGR01194">
    <property type="entry name" value="cyc_pep_trnsptr"/>
    <property type="match status" value="1"/>
</dbReference>
<dbReference type="RefSeq" id="WP_168873974.1">
    <property type="nucleotide sequence ID" value="NZ_JABAIA010000003.1"/>
</dbReference>
<keyword evidence="6 7" id="KW-0472">Membrane</keyword>
<keyword evidence="3" id="KW-0547">Nucleotide-binding</keyword>
<keyword evidence="2 7" id="KW-0812">Transmembrane</keyword>
<feature type="transmembrane region" description="Helical" evidence="7">
    <location>
        <begin position="416"/>
        <end position="436"/>
    </location>
</feature>
<dbReference type="PROSITE" id="PS00211">
    <property type="entry name" value="ABC_TRANSPORTER_1"/>
    <property type="match status" value="1"/>
</dbReference>
<evidence type="ECO:0000313" key="12">
    <source>
        <dbReference type="Proteomes" id="UP000570474"/>
    </source>
</evidence>
<dbReference type="InterPro" id="IPR003593">
    <property type="entry name" value="AAA+_ATPase"/>
</dbReference>
<keyword evidence="8" id="KW-0732">Signal</keyword>
<feature type="transmembrane region" description="Helical" evidence="7">
    <location>
        <begin position="521"/>
        <end position="538"/>
    </location>
</feature>
<dbReference type="InterPro" id="IPR012338">
    <property type="entry name" value="Beta-lactam/transpept-like"/>
</dbReference>
<keyword evidence="4" id="KW-0067">ATP-binding</keyword>
<dbReference type="GO" id="GO:0015833">
    <property type="term" value="P:peptide transport"/>
    <property type="evidence" value="ECO:0007669"/>
    <property type="project" value="InterPro"/>
</dbReference>
<evidence type="ECO:0000256" key="2">
    <source>
        <dbReference type="ARBA" id="ARBA00022692"/>
    </source>
</evidence>
<dbReference type="GO" id="GO:0140359">
    <property type="term" value="F:ABC-type transporter activity"/>
    <property type="evidence" value="ECO:0007669"/>
    <property type="project" value="InterPro"/>
</dbReference>
<name>A0A847S3L0_9BACT</name>
<dbReference type="PROSITE" id="PS51257">
    <property type="entry name" value="PROKAR_LIPOPROTEIN"/>
    <property type="match status" value="1"/>
</dbReference>
<dbReference type="GO" id="GO:0016887">
    <property type="term" value="F:ATP hydrolysis activity"/>
    <property type="evidence" value="ECO:0007669"/>
    <property type="project" value="InterPro"/>
</dbReference>
<feature type="transmembrane region" description="Helical" evidence="7">
    <location>
        <begin position="598"/>
        <end position="615"/>
    </location>
</feature>
<dbReference type="GO" id="GO:0005886">
    <property type="term" value="C:plasma membrane"/>
    <property type="evidence" value="ECO:0007669"/>
    <property type="project" value="UniProtKB-SubCell"/>
</dbReference>
<dbReference type="Gene3D" id="3.40.50.300">
    <property type="entry name" value="P-loop containing nucleotide triphosphate hydrolases"/>
    <property type="match status" value="1"/>
</dbReference>
<dbReference type="Gene3D" id="3.40.710.10">
    <property type="entry name" value="DD-peptidase/beta-lactamase superfamily"/>
    <property type="match status" value="1"/>
</dbReference>
<dbReference type="InterPro" id="IPR027417">
    <property type="entry name" value="P-loop_NTPase"/>
</dbReference>
<dbReference type="GO" id="GO:0005524">
    <property type="term" value="F:ATP binding"/>
    <property type="evidence" value="ECO:0007669"/>
    <property type="project" value="UniProtKB-KW"/>
</dbReference>
<dbReference type="AlphaFoldDB" id="A0A847S3L0"/>
<dbReference type="InterPro" id="IPR003439">
    <property type="entry name" value="ABC_transporter-like_ATP-bd"/>
</dbReference>
<feature type="transmembrane region" description="Helical" evidence="7">
    <location>
        <begin position="621"/>
        <end position="641"/>
    </location>
</feature>
<evidence type="ECO:0000256" key="3">
    <source>
        <dbReference type="ARBA" id="ARBA00022741"/>
    </source>
</evidence>
<dbReference type="PROSITE" id="PS50893">
    <property type="entry name" value="ABC_TRANSPORTER_2"/>
    <property type="match status" value="1"/>
</dbReference>
<dbReference type="PANTHER" id="PTHR46825:SF9">
    <property type="entry name" value="BETA-LACTAMASE-RELATED DOMAIN-CONTAINING PROTEIN"/>
    <property type="match status" value="1"/>
</dbReference>
<feature type="domain" description="ABC transporter" evidence="9">
    <location>
        <begin position="800"/>
        <end position="1026"/>
    </location>
</feature>
<evidence type="ECO:0000256" key="5">
    <source>
        <dbReference type="ARBA" id="ARBA00022989"/>
    </source>
</evidence>
<dbReference type="SUPFAM" id="SSF56601">
    <property type="entry name" value="beta-lactamase/transpeptidase-like"/>
    <property type="match status" value="1"/>
</dbReference>
<dbReference type="InterPro" id="IPR036640">
    <property type="entry name" value="ABC1_TM_sf"/>
</dbReference>
<dbReference type="PANTHER" id="PTHR46825">
    <property type="entry name" value="D-ALANYL-D-ALANINE-CARBOXYPEPTIDASE/ENDOPEPTIDASE AMPH"/>
    <property type="match status" value="1"/>
</dbReference>